<reference evidence="10 11" key="1">
    <citation type="submission" date="2017-11" db="EMBL/GenBank/DDBJ databases">
        <title>The genome of Rhizophagus clarus HR1 reveals common genetic basis of auxotrophy among arbuscular mycorrhizal fungi.</title>
        <authorList>
            <person name="Kobayashi Y."/>
        </authorList>
    </citation>
    <scope>NUCLEOTIDE SEQUENCE [LARGE SCALE GENOMIC DNA]</scope>
    <source>
        <strain evidence="10 11">HR1</strain>
    </source>
</reference>
<dbReference type="GO" id="GO:0010997">
    <property type="term" value="F:anaphase-promoting complex binding"/>
    <property type="evidence" value="ECO:0007669"/>
    <property type="project" value="InterPro"/>
</dbReference>
<evidence type="ECO:0000256" key="3">
    <source>
        <dbReference type="ARBA" id="ARBA00022618"/>
    </source>
</evidence>
<name>A0A2Z6S5V8_9GLOM</name>
<dbReference type="CDD" id="cd00200">
    <property type="entry name" value="WD40"/>
    <property type="match status" value="1"/>
</dbReference>
<gene>
    <name evidence="10" type="ORF">RclHR1_09890004</name>
</gene>
<dbReference type="InterPro" id="IPR036322">
    <property type="entry name" value="WD40_repeat_dom_sf"/>
</dbReference>
<dbReference type="FunFam" id="2.130.10.10:FF:000098">
    <property type="entry name" value="WD repeat-containing protein slp1"/>
    <property type="match status" value="1"/>
</dbReference>
<dbReference type="GO" id="GO:1990757">
    <property type="term" value="F:ubiquitin ligase activator activity"/>
    <property type="evidence" value="ECO:0007669"/>
    <property type="project" value="TreeGrafter"/>
</dbReference>
<dbReference type="SMART" id="SM00320">
    <property type="entry name" value="WD40"/>
    <property type="match status" value="6"/>
</dbReference>
<dbReference type="GO" id="GO:0051301">
    <property type="term" value="P:cell division"/>
    <property type="evidence" value="ECO:0007669"/>
    <property type="project" value="UniProtKB-KW"/>
</dbReference>
<feature type="compositionally biased region" description="Low complexity" evidence="8">
    <location>
        <begin position="21"/>
        <end position="37"/>
    </location>
</feature>
<feature type="repeat" description="WD" evidence="7">
    <location>
        <begin position="457"/>
        <end position="488"/>
    </location>
</feature>
<keyword evidence="11" id="KW-1185">Reference proteome</keyword>
<dbReference type="GO" id="GO:0005680">
    <property type="term" value="C:anaphase-promoting complex"/>
    <property type="evidence" value="ECO:0007669"/>
    <property type="project" value="TreeGrafter"/>
</dbReference>
<feature type="repeat" description="WD" evidence="7">
    <location>
        <begin position="244"/>
        <end position="285"/>
    </location>
</feature>
<evidence type="ECO:0000256" key="8">
    <source>
        <dbReference type="SAM" id="MobiDB-lite"/>
    </source>
</evidence>
<keyword evidence="4" id="KW-0677">Repeat</keyword>
<dbReference type="AlphaFoldDB" id="A0A2Z6S5V8"/>
<dbReference type="PANTHER" id="PTHR19918:SF8">
    <property type="entry name" value="FI02843P"/>
    <property type="match status" value="1"/>
</dbReference>
<dbReference type="Proteomes" id="UP000247702">
    <property type="component" value="Unassembled WGS sequence"/>
</dbReference>
<evidence type="ECO:0000256" key="5">
    <source>
        <dbReference type="ARBA" id="ARBA00022776"/>
    </source>
</evidence>
<evidence type="ECO:0000256" key="4">
    <source>
        <dbReference type="ARBA" id="ARBA00022737"/>
    </source>
</evidence>
<evidence type="ECO:0000313" key="10">
    <source>
        <dbReference type="EMBL" id="GBC10764.1"/>
    </source>
</evidence>
<dbReference type="PANTHER" id="PTHR19918">
    <property type="entry name" value="CELL DIVISION CYCLE 20 CDC20 FIZZY -RELATED"/>
    <property type="match status" value="1"/>
</dbReference>
<comment type="similarity">
    <text evidence="1">Belongs to the WD repeat CDC20/Fizzy family.</text>
</comment>
<dbReference type="InterPro" id="IPR015943">
    <property type="entry name" value="WD40/YVTN_repeat-like_dom_sf"/>
</dbReference>
<proteinExistence type="inferred from homology"/>
<dbReference type="Gene3D" id="2.130.10.10">
    <property type="entry name" value="YVTN repeat-like/Quinoprotein amine dehydrogenase"/>
    <property type="match status" value="1"/>
</dbReference>
<dbReference type="InterPro" id="IPR033010">
    <property type="entry name" value="Cdc20/Fizzy"/>
</dbReference>
<keyword evidence="6" id="KW-0131">Cell cycle</keyword>
<feature type="repeat" description="WD" evidence="7">
    <location>
        <begin position="327"/>
        <end position="368"/>
    </location>
</feature>
<feature type="compositionally biased region" description="Polar residues" evidence="8">
    <location>
        <begin position="1"/>
        <end position="10"/>
    </location>
</feature>
<comment type="caution">
    <text evidence="10">The sequence shown here is derived from an EMBL/GenBank/DDBJ whole genome shotgun (WGS) entry which is preliminary data.</text>
</comment>
<evidence type="ECO:0000256" key="7">
    <source>
        <dbReference type="PROSITE-ProRule" id="PRU00221"/>
    </source>
</evidence>
<feature type="domain" description="CDC20/Fizzy WD40" evidence="9">
    <location>
        <begin position="199"/>
        <end position="488"/>
    </location>
</feature>
<dbReference type="InterPro" id="IPR001680">
    <property type="entry name" value="WD40_rpt"/>
</dbReference>
<feature type="region of interest" description="Disordered" evidence="8">
    <location>
        <begin position="1"/>
        <end position="52"/>
    </location>
</feature>
<dbReference type="GO" id="GO:1905786">
    <property type="term" value="P:positive regulation of anaphase-promoting complex-dependent catabolic process"/>
    <property type="evidence" value="ECO:0007669"/>
    <property type="project" value="TreeGrafter"/>
</dbReference>
<dbReference type="InterPro" id="IPR056150">
    <property type="entry name" value="WD40_CDC20-Fz"/>
</dbReference>
<evidence type="ECO:0000256" key="6">
    <source>
        <dbReference type="ARBA" id="ARBA00023306"/>
    </source>
</evidence>
<dbReference type="EMBL" id="BEXD01004413">
    <property type="protein sequence ID" value="GBC10764.1"/>
    <property type="molecule type" value="Genomic_DNA"/>
</dbReference>
<dbReference type="PROSITE" id="PS50082">
    <property type="entry name" value="WD_REPEATS_2"/>
    <property type="match status" value="3"/>
</dbReference>
<dbReference type="Pfam" id="PF24807">
    <property type="entry name" value="WD40_CDC20-Fz"/>
    <property type="match status" value="1"/>
</dbReference>
<keyword evidence="2 7" id="KW-0853">WD repeat</keyword>
<sequence>MVKPSSPKQITTPPRKRSPRSRLTTPSYSRLTSPPSRAKSAKSVGGSPKTPIASRGDLFKIFKSSKKKSPKSIIKKEILKLDVIANDWNYQTTPSKGKKNKFQCDRFIPVRETMGEPSEQLRIPQRETGKEKYLNNNEFEYQEKLAEACGVSLEKRILAFNLQPPSSQKDDLRQLYNQPIKLSTIQFKRRILTSPERILDAPGLLDDYYLNLLDWNIKNMVAIGLDQCVYIWNADTGDVISLERTNPSDYIASLSWSNDGDYLAVGTSDGDIQIWDVLKEQKIRSMLGHSARVGVLTWNKHIISSGCKDGSIWHHDTRVAQHKIAELVDHTSEVCGLKWNYNGNQLASGGNDNRVNIWDARASTPRLTKNNHVAAVKALAWCPWQNHILATGGGSYDRHIHFWNVSSGARVKSVDTGSQVTSIIWSKDFKELLSTHGFPDHNMTIWTYPSLNKIAEIPAHESRILHSAISPDNQVVATAASDENLKFWRWMYNSLIFENNQSSINYSGKLLYDLYSKLDSVVSLKVYI</sequence>
<dbReference type="GO" id="GO:0031145">
    <property type="term" value="P:anaphase-promoting complex-dependent catabolic process"/>
    <property type="evidence" value="ECO:0007669"/>
    <property type="project" value="TreeGrafter"/>
</dbReference>
<accession>A0A2Z6S5V8</accession>
<evidence type="ECO:0000256" key="1">
    <source>
        <dbReference type="ARBA" id="ARBA00006445"/>
    </source>
</evidence>
<organism evidence="10 11">
    <name type="scientific">Rhizophagus clarus</name>
    <dbReference type="NCBI Taxonomy" id="94130"/>
    <lineage>
        <taxon>Eukaryota</taxon>
        <taxon>Fungi</taxon>
        <taxon>Fungi incertae sedis</taxon>
        <taxon>Mucoromycota</taxon>
        <taxon>Glomeromycotina</taxon>
        <taxon>Glomeromycetes</taxon>
        <taxon>Glomerales</taxon>
        <taxon>Glomeraceae</taxon>
        <taxon>Rhizophagus</taxon>
    </lineage>
</organism>
<evidence type="ECO:0000259" key="9">
    <source>
        <dbReference type="Pfam" id="PF24807"/>
    </source>
</evidence>
<evidence type="ECO:0000313" key="11">
    <source>
        <dbReference type="Proteomes" id="UP000247702"/>
    </source>
</evidence>
<keyword evidence="5" id="KW-0498">Mitosis</keyword>
<evidence type="ECO:0000256" key="2">
    <source>
        <dbReference type="ARBA" id="ARBA00022574"/>
    </source>
</evidence>
<protein>
    <recommendedName>
        <fullName evidence="9">CDC20/Fizzy WD40 domain-containing protein</fullName>
    </recommendedName>
</protein>
<keyword evidence="3" id="KW-0132">Cell division</keyword>
<dbReference type="STRING" id="94130.A0A2Z6S5V8"/>
<dbReference type="PROSITE" id="PS50294">
    <property type="entry name" value="WD_REPEATS_REGION"/>
    <property type="match status" value="3"/>
</dbReference>
<dbReference type="SUPFAM" id="SSF50978">
    <property type="entry name" value="WD40 repeat-like"/>
    <property type="match status" value="1"/>
</dbReference>